<evidence type="ECO:0000256" key="7">
    <source>
        <dbReference type="ARBA" id="ARBA00031267"/>
    </source>
</evidence>
<evidence type="ECO:0000256" key="4">
    <source>
        <dbReference type="ARBA" id="ARBA00022602"/>
    </source>
</evidence>
<evidence type="ECO:0000313" key="11">
    <source>
        <dbReference type="Proteomes" id="UP001215151"/>
    </source>
</evidence>
<proteinExistence type="inferred from homology"/>
<comment type="function">
    <text evidence="9">Catalyzes the transfer of a geranyl-geranyl moiety from geranyl-geranyl pyrophosphate to cysteines occuring in specific C-terminal amino acid sequences.</text>
</comment>
<dbReference type="FunFam" id="1.25.40.120:FF:000035">
    <property type="entry name" value="Geranylgeranyl transferase type-2 subunit alpha"/>
    <property type="match status" value="1"/>
</dbReference>
<evidence type="ECO:0000256" key="5">
    <source>
        <dbReference type="ARBA" id="ARBA00022679"/>
    </source>
</evidence>
<protein>
    <recommendedName>
        <fullName evidence="3 9">Geranylgeranyl transferase type-2 subunit alpha</fullName>
        <ecNumber evidence="2 9">2.5.1.60</ecNumber>
    </recommendedName>
    <alternativeName>
        <fullName evidence="7 9">Geranylgeranyl transferase type II subunit alpha</fullName>
    </alternativeName>
</protein>
<dbReference type="GO" id="GO:0097354">
    <property type="term" value="P:prenylation"/>
    <property type="evidence" value="ECO:0007669"/>
    <property type="project" value="UniProtKB-UniRule"/>
</dbReference>
<dbReference type="Pfam" id="PF01239">
    <property type="entry name" value="PPTA"/>
    <property type="match status" value="5"/>
</dbReference>
<keyword evidence="6" id="KW-0677">Repeat</keyword>
<dbReference type="AlphaFoldDB" id="A0AAD7TMR4"/>
<comment type="caution">
    <text evidence="10">The sequence shown here is derived from an EMBL/GenBank/DDBJ whole genome shotgun (WGS) entry which is preliminary data.</text>
</comment>
<dbReference type="EC" id="2.5.1.60" evidence="2 9"/>
<evidence type="ECO:0000313" key="10">
    <source>
        <dbReference type="EMBL" id="KAJ8469653.1"/>
    </source>
</evidence>
<dbReference type="PANTHER" id="PTHR11129">
    <property type="entry name" value="PROTEIN FARNESYLTRANSFERASE ALPHA SUBUNIT/RAB GERANYLGERANYL TRANSFERASE ALPHA SUBUNIT"/>
    <property type="match status" value="1"/>
</dbReference>
<dbReference type="GO" id="GO:0005968">
    <property type="term" value="C:Rab-protein geranylgeranyltransferase complex"/>
    <property type="evidence" value="ECO:0007669"/>
    <property type="project" value="TreeGrafter"/>
</dbReference>
<dbReference type="InterPro" id="IPR002088">
    <property type="entry name" value="Prenyl_trans_a"/>
</dbReference>
<evidence type="ECO:0000256" key="2">
    <source>
        <dbReference type="ARBA" id="ARBA00012656"/>
    </source>
</evidence>
<evidence type="ECO:0000256" key="3">
    <source>
        <dbReference type="ARBA" id="ARBA00014772"/>
    </source>
</evidence>
<keyword evidence="4 9" id="KW-0637">Prenyltransferase</keyword>
<keyword evidence="5 9" id="KW-0808">Transferase</keyword>
<keyword evidence="11" id="KW-1185">Reference proteome</keyword>
<comment type="catalytic activity">
    <reaction evidence="8 9">
        <text>geranylgeranyl diphosphate + L-cysteinyl-[protein] = S-geranylgeranyl-L-cysteinyl-[protein] + diphosphate</text>
        <dbReference type="Rhea" id="RHEA:21240"/>
        <dbReference type="Rhea" id="RHEA-COMP:10131"/>
        <dbReference type="Rhea" id="RHEA-COMP:11537"/>
        <dbReference type="ChEBI" id="CHEBI:29950"/>
        <dbReference type="ChEBI" id="CHEBI:33019"/>
        <dbReference type="ChEBI" id="CHEBI:57533"/>
        <dbReference type="ChEBI" id="CHEBI:86021"/>
        <dbReference type="EC" id="2.5.1.60"/>
    </reaction>
</comment>
<dbReference type="EMBL" id="JAPEVG010000280">
    <property type="protein sequence ID" value="KAJ8469653.1"/>
    <property type="molecule type" value="Genomic_DNA"/>
</dbReference>
<organism evidence="10 11">
    <name type="scientific">Trametes cubensis</name>
    <dbReference type="NCBI Taxonomy" id="1111947"/>
    <lineage>
        <taxon>Eukaryota</taxon>
        <taxon>Fungi</taxon>
        <taxon>Dikarya</taxon>
        <taxon>Basidiomycota</taxon>
        <taxon>Agaricomycotina</taxon>
        <taxon>Agaricomycetes</taxon>
        <taxon>Polyporales</taxon>
        <taxon>Polyporaceae</taxon>
        <taxon>Trametes</taxon>
    </lineage>
</organism>
<evidence type="ECO:0000256" key="6">
    <source>
        <dbReference type="ARBA" id="ARBA00022737"/>
    </source>
</evidence>
<reference evidence="10" key="1">
    <citation type="submission" date="2022-11" db="EMBL/GenBank/DDBJ databases">
        <title>Genome Sequence of Cubamyces cubensis.</title>
        <authorList>
            <person name="Buettner E."/>
        </authorList>
    </citation>
    <scope>NUCLEOTIDE SEQUENCE</scope>
    <source>
        <strain evidence="10">MPL-01</strain>
    </source>
</reference>
<evidence type="ECO:0000256" key="1">
    <source>
        <dbReference type="ARBA" id="ARBA00006734"/>
    </source>
</evidence>
<dbReference type="PANTHER" id="PTHR11129:SF2">
    <property type="entry name" value="GERANYLGERANYL TRANSFERASE TYPE-2 SUBUNIT ALPHA"/>
    <property type="match status" value="1"/>
</dbReference>
<accession>A0AAD7TMR4</accession>
<name>A0AAD7TMR4_9APHY</name>
<evidence type="ECO:0000256" key="9">
    <source>
        <dbReference type="RuleBase" id="RU367120"/>
    </source>
</evidence>
<sequence>MHGVKRVKYTREALAAKKEREQAKLKEYQGLTAEVLARKQARDTTQEAFDLTTKLLHINPEFYTIWNYRRNILSDAIFPQRTPAQINDLLADDLSLTTVLLKQHPKVYWIWNHRYWCLRQVPEGPTEADPNGWRQAYWNKELFVVEKMLDADPRNFHAWNYRRYVLEEMPIKRSEQSELVYTKRKIEANFSNFSAWHQRSKVLSSMWATGKLDKTKSMEEEFDLVKNAMYTDPNDQSVWIYHRWLIGSGDNKDILEREIESIQELLDEQPDSKWCMESLVFYKRTLVGRHGSVLSDEASCRLEGECLELLSKLEKVDPDRRQRYIDLSHAGPHYLIAQDRRSPPMWEEVTITANIFNTGLDTYSTTLIPSSQSYKTPLVIPARNLVAKVMLDDQGQGAGGVVAVIRVVQHLHSPALQPQLVQDLQVLEPQAAFLGASVVCKTWYAVSACQYDAKEWWHIRST</sequence>
<comment type="similarity">
    <text evidence="1 9">Belongs to the protein prenyltransferase subunit alpha family.</text>
</comment>
<evidence type="ECO:0000256" key="8">
    <source>
        <dbReference type="ARBA" id="ARBA00047658"/>
    </source>
</evidence>
<gene>
    <name evidence="10" type="ORF">ONZ51_g8845</name>
</gene>
<dbReference type="Proteomes" id="UP001215151">
    <property type="component" value="Unassembled WGS sequence"/>
</dbReference>
<dbReference type="GO" id="GO:0004663">
    <property type="term" value="F:Rab geranylgeranyltransferase activity"/>
    <property type="evidence" value="ECO:0007669"/>
    <property type="project" value="UniProtKB-UniRule"/>
</dbReference>
<dbReference type="SUPFAM" id="SSF48439">
    <property type="entry name" value="Protein prenylyltransferase"/>
    <property type="match status" value="1"/>
</dbReference>
<dbReference type="Gene3D" id="1.25.40.120">
    <property type="entry name" value="Protein prenylyltransferase"/>
    <property type="match status" value="1"/>
</dbReference>
<dbReference type="PROSITE" id="PS51147">
    <property type="entry name" value="PFTA"/>
    <property type="match status" value="5"/>
</dbReference>